<dbReference type="Proteomes" id="UP000028045">
    <property type="component" value="Unassembled WGS sequence"/>
</dbReference>
<feature type="chain" id="PRO_5001771664" description="Glycosyltransferase family 28 N-terminal domain-containing protein" evidence="2">
    <location>
        <begin position="26"/>
        <end position="516"/>
    </location>
</feature>
<evidence type="ECO:0000313" key="4">
    <source>
        <dbReference type="Proteomes" id="UP000028045"/>
    </source>
</evidence>
<evidence type="ECO:0000313" key="3">
    <source>
        <dbReference type="EMBL" id="KEY73674.1"/>
    </source>
</evidence>
<organism evidence="3 4">
    <name type="scientific">Stachybotrys chartarum (strain CBS 109288 / IBT 7711)</name>
    <name type="common">Toxic black mold</name>
    <name type="synonym">Stilbospora chartarum</name>
    <dbReference type="NCBI Taxonomy" id="1280523"/>
    <lineage>
        <taxon>Eukaryota</taxon>
        <taxon>Fungi</taxon>
        <taxon>Dikarya</taxon>
        <taxon>Ascomycota</taxon>
        <taxon>Pezizomycotina</taxon>
        <taxon>Sordariomycetes</taxon>
        <taxon>Hypocreomycetidae</taxon>
        <taxon>Hypocreales</taxon>
        <taxon>Stachybotryaceae</taxon>
        <taxon>Stachybotrys</taxon>
    </lineage>
</organism>
<dbReference type="Gene3D" id="3.40.50.2000">
    <property type="entry name" value="Glycogen Phosphorylase B"/>
    <property type="match status" value="1"/>
</dbReference>
<dbReference type="InterPro" id="IPR050426">
    <property type="entry name" value="Glycosyltransferase_28"/>
</dbReference>
<dbReference type="Pfam" id="PF00201">
    <property type="entry name" value="UDPGT"/>
    <property type="match status" value="1"/>
</dbReference>
<dbReference type="PANTHER" id="PTHR48050">
    <property type="entry name" value="STEROL 3-BETA-GLUCOSYLTRANSFERASE"/>
    <property type="match status" value="1"/>
</dbReference>
<dbReference type="PANTHER" id="PTHR48050:SF13">
    <property type="entry name" value="STEROL 3-BETA-GLUCOSYLTRANSFERASE UGT80A2"/>
    <property type="match status" value="1"/>
</dbReference>
<feature type="signal peptide" evidence="2">
    <location>
        <begin position="1"/>
        <end position="25"/>
    </location>
</feature>
<dbReference type="GO" id="GO:0008194">
    <property type="term" value="F:UDP-glycosyltransferase activity"/>
    <property type="evidence" value="ECO:0007669"/>
    <property type="project" value="InterPro"/>
</dbReference>
<dbReference type="HOGENOM" id="CLU_031484_0_0_1"/>
<accession>A0A084B7Z5</accession>
<protein>
    <recommendedName>
        <fullName evidence="5">Glycosyltransferase family 28 N-terminal domain-containing protein</fullName>
    </recommendedName>
</protein>
<evidence type="ECO:0008006" key="5">
    <source>
        <dbReference type="Google" id="ProtNLM"/>
    </source>
</evidence>
<dbReference type="CDD" id="cd03784">
    <property type="entry name" value="GT1_Gtf-like"/>
    <property type="match status" value="1"/>
</dbReference>
<evidence type="ECO:0000256" key="1">
    <source>
        <dbReference type="ARBA" id="ARBA00022679"/>
    </source>
</evidence>
<name>A0A084B7Z5_STACB</name>
<keyword evidence="1" id="KW-0808">Transferase</keyword>
<dbReference type="OrthoDB" id="407298at2759"/>
<gene>
    <name evidence="3" type="ORF">S7711_07720</name>
</gene>
<dbReference type="AlphaFoldDB" id="A0A084B7Z5"/>
<dbReference type="EMBL" id="KL647778">
    <property type="protein sequence ID" value="KEY73674.1"/>
    <property type="molecule type" value="Genomic_DNA"/>
</dbReference>
<dbReference type="SUPFAM" id="SSF53756">
    <property type="entry name" value="UDP-Glycosyltransferase/glycogen phosphorylase"/>
    <property type="match status" value="1"/>
</dbReference>
<proteinExistence type="predicted"/>
<dbReference type="InterPro" id="IPR002213">
    <property type="entry name" value="UDP_glucos_trans"/>
</dbReference>
<keyword evidence="2" id="KW-0732">Signal</keyword>
<sequence length="516" mass="56468">MLRRLLLAGAILVALAGVYFSGVNTADTAASPPSIRGRNGTVLFLTTTANGLSNVHLATSYALLTNHPSLEVHYASFARLAPEVARISASARAKNPAAGSIQWHELRGLDYVDAAFRSWNSSDGLVSPPGQAGLDAMLNTLEYGVAPWHPEEHWELYQEVAKLIEEVDPAVIALDVCLRPAMDYRFNVDRRFVIISPNALSDIFSFHQPYAAALWKYPSLGSDLPFPIPWSKITTAIWERLRFVLWVVSNPRLLEVRAYLRDKGVQNPLDLAAGPSEEQPWLLMSFPEANAPLTRIPPGAVICGPMVLDLAPAEQQDPELVAWLKRAPTVLVNLGSAVKYTEQRASAMAASFAEVLEKTDVQILWKFRKSGEFDDGFLKPIDKYVESGRVRLENWLNVDPPSLLQTGDVVLSVHHGGANCFYETISAGIPHVILPLWLDLYNFATTAEYLGVGIWPGRDTAPEWHADTLAKGFLAALVGDESVSMRQKAKALGAVAATYGGRDRAAAEVARLAVQQ</sequence>
<reference evidence="3 4" key="1">
    <citation type="journal article" date="2014" name="BMC Genomics">
        <title>Comparative genome sequencing reveals chemotype-specific gene clusters in the toxigenic black mold Stachybotrys.</title>
        <authorList>
            <person name="Semeiks J."/>
            <person name="Borek D."/>
            <person name="Otwinowski Z."/>
            <person name="Grishin N.V."/>
        </authorList>
    </citation>
    <scope>NUCLEOTIDE SEQUENCE [LARGE SCALE GENOMIC DNA]</scope>
    <source>
        <strain evidence="4">CBS 109288 / IBT 7711</strain>
    </source>
</reference>
<evidence type="ECO:0000256" key="2">
    <source>
        <dbReference type="SAM" id="SignalP"/>
    </source>
</evidence>
<keyword evidence="4" id="KW-1185">Reference proteome</keyword>